<feature type="transmembrane region" description="Helical" evidence="1">
    <location>
        <begin position="262"/>
        <end position="279"/>
    </location>
</feature>
<keyword evidence="1" id="KW-1133">Transmembrane helix</keyword>
<feature type="transmembrane region" description="Helical" evidence="1">
    <location>
        <begin position="149"/>
        <end position="166"/>
    </location>
</feature>
<proteinExistence type="predicted"/>
<feature type="transmembrane region" description="Helical" evidence="1">
    <location>
        <begin position="36"/>
        <end position="56"/>
    </location>
</feature>
<feature type="transmembrane region" description="Helical" evidence="1">
    <location>
        <begin position="237"/>
        <end position="256"/>
    </location>
</feature>
<evidence type="ECO:0000313" key="3">
    <source>
        <dbReference type="EMBL" id="SHI82470.1"/>
    </source>
</evidence>
<protein>
    <submittedName>
        <fullName evidence="3">Threonine/homoserine efflux transporter RhtA</fullName>
    </submittedName>
</protein>
<dbReference type="GO" id="GO:0016020">
    <property type="term" value="C:membrane"/>
    <property type="evidence" value="ECO:0007669"/>
    <property type="project" value="InterPro"/>
</dbReference>
<dbReference type="AlphaFoldDB" id="A0A1M6EAV2"/>
<gene>
    <name evidence="3" type="ORF">SAMN05444000_103158</name>
</gene>
<dbReference type="PANTHER" id="PTHR22911">
    <property type="entry name" value="ACYL-MALONYL CONDENSING ENZYME-RELATED"/>
    <property type="match status" value="1"/>
</dbReference>
<dbReference type="STRING" id="1470563.SAMN05444000_103158"/>
<feature type="transmembrane region" description="Helical" evidence="1">
    <location>
        <begin position="206"/>
        <end position="225"/>
    </location>
</feature>
<feature type="transmembrane region" description="Helical" evidence="1">
    <location>
        <begin position="68"/>
        <end position="90"/>
    </location>
</feature>
<dbReference type="EMBL" id="FQZQ01000003">
    <property type="protein sequence ID" value="SHI82470.1"/>
    <property type="molecule type" value="Genomic_DNA"/>
</dbReference>
<keyword evidence="4" id="KW-1185">Reference proteome</keyword>
<keyword evidence="1" id="KW-0812">Transmembrane</keyword>
<dbReference type="PANTHER" id="PTHR22911:SF103">
    <property type="entry name" value="BLR2811 PROTEIN"/>
    <property type="match status" value="1"/>
</dbReference>
<dbReference type="Gene3D" id="1.10.3730.20">
    <property type="match status" value="1"/>
</dbReference>
<evidence type="ECO:0000256" key="1">
    <source>
        <dbReference type="SAM" id="Phobius"/>
    </source>
</evidence>
<organism evidence="3 4">
    <name type="scientific">Shimia gijangensis</name>
    <dbReference type="NCBI Taxonomy" id="1470563"/>
    <lineage>
        <taxon>Bacteria</taxon>
        <taxon>Pseudomonadati</taxon>
        <taxon>Pseudomonadota</taxon>
        <taxon>Alphaproteobacteria</taxon>
        <taxon>Rhodobacterales</taxon>
        <taxon>Roseobacteraceae</taxon>
    </lineage>
</organism>
<dbReference type="InterPro" id="IPR000620">
    <property type="entry name" value="EamA_dom"/>
</dbReference>
<sequence length="285" mass="30832">MDRLSPNARAIALMIAAILCFTLMDASAKGLTPKIGIIPTLWVRYAGQTLVVLILVAKRMPSVLHTKYPFIQLARSVFLMGATWCFFIGISNVGLSAATAIMNVNPALITLGTALFLNEKLGPRRIVGIAVALVGALIIIRPAGALFSLYAVFPLIAALFYTGYNLTTRFVGKDEDVWTSMLYTALFGTIVLSVLVVPSWQTPDLTSIGLMVVLVGFGTASQLLLIQALSQGESSMLAPFSYVGLLFATFWGFVFFAEVPDIWTIIGALVIAGAGTYVWHRETFR</sequence>
<feature type="domain" description="EamA" evidence="2">
    <location>
        <begin position="10"/>
        <end position="140"/>
    </location>
</feature>
<feature type="domain" description="EamA" evidence="2">
    <location>
        <begin position="152"/>
        <end position="273"/>
    </location>
</feature>
<dbReference type="Proteomes" id="UP000183982">
    <property type="component" value="Unassembled WGS sequence"/>
</dbReference>
<keyword evidence="1" id="KW-0472">Membrane</keyword>
<evidence type="ECO:0000259" key="2">
    <source>
        <dbReference type="Pfam" id="PF00892"/>
    </source>
</evidence>
<dbReference type="SUPFAM" id="SSF103481">
    <property type="entry name" value="Multidrug resistance efflux transporter EmrE"/>
    <property type="match status" value="2"/>
</dbReference>
<dbReference type="Pfam" id="PF00892">
    <property type="entry name" value="EamA"/>
    <property type="match status" value="2"/>
</dbReference>
<feature type="transmembrane region" description="Helical" evidence="1">
    <location>
        <begin position="178"/>
        <end position="200"/>
    </location>
</feature>
<name>A0A1M6EAV2_9RHOB</name>
<dbReference type="RefSeq" id="WP_073249572.1">
    <property type="nucleotide sequence ID" value="NZ_FQZQ01000003.1"/>
</dbReference>
<feature type="transmembrane region" description="Helical" evidence="1">
    <location>
        <begin position="126"/>
        <end position="143"/>
    </location>
</feature>
<accession>A0A1M6EAV2</accession>
<reference evidence="4" key="1">
    <citation type="submission" date="2016-11" db="EMBL/GenBank/DDBJ databases">
        <authorList>
            <person name="Varghese N."/>
            <person name="Submissions S."/>
        </authorList>
    </citation>
    <scope>NUCLEOTIDE SEQUENCE [LARGE SCALE GENOMIC DNA]</scope>
    <source>
        <strain evidence="4">DSM 100564</strain>
    </source>
</reference>
<dbReference type="InterPro" id="IPR037185">
    <property type="entry name" value="EmrE-like"/>
</dbReference>
<evidence type="ECO:0000313" key="4">
    <source>
        <dbReference type="Proteomes" id="UP000183982"/>
    </source>
</evidence>